<evidence type="ECO:0000256" key="1">
    <source>
        <dbReference type="SAM" id="MobiDB-lite"/>
    </source>
</evidence>
<reference evidence="2" key="1">
    <citation type="journal article" date="2019" name="Database">
        <title>The radish genome database (RadishGD): an integrated information resource for radish genomics.</title>
        <authorList>
            <person name="Yu H.J."/>
            <person name="Baek S."/>
            <person name="Lee Y.J."/>
            <person name="Cho A."/>
            <person name="Mun J.H."/>
        </authorList>
    </citation>
    <scope>NUCLEOTIDE SEQUENCE [LARGE SCALE GENOMIC DNA]</scope>
    <source>
        <strain evidence="2">cv. WK10039</strain>
    </source>
</reference>
<dbReference type="Gene3D" id="3.30.160.60">
    <property type="entry name" value="Classic Zinc Finger"/>
    <property type="match status" value="1"/>
</dbReference>
<dbReference type="AlphaFoldDB" id="A0A9W3BZD1"/>
<dbReference type="OrthoDB" id="1109220at2759"/>
<name>A0A9W3BZD1_RAPSA</name>
<dbReference type="GeneID" id="130496497"/>
<feature type="compositionally biased region" description="Basic and acidic residues" evidence="1">
    <location>
        <begin position="91"/>
        <end position="100"/>
    </location>
</feature>
<gene>
    <name evidence="3" type="primary">LOC130496497</name>
</gene>
<dbReference type="Proteomes" id="UP000504610">
    <property type="component" value="Chromosome 6"/>
</dbReference>
<evidence type="ECO:0000313" key="3">
    <source>
        <dbReference type="RefSeq" id="XP_056844583.1"/>
    </source>
</evidence>
<proteinExistence type="predicted"/>
<sequence>MNLSACAKYAMLLTIHVKISSLISRVNNTEEKLFGIAARDCDGNPKYFCTVCNYPAYDEFNLSLHNDSKDHKQKLADKEPPPQAEDCEREQEEKSTSGSL</sequence>
<accession>A0A9W3BZD1</accession>
<dbReference type="SUPFAM" id="SSF57667">
    <property type="entry name" value="beta-beta-alpha zinc fingers"/>
    <property type="match status" value="1"/>
</dbReference>
<dbReference type="RefSeq" id="XP_056844583.1">
    <property type="nucleotide sequence ID" value="XM_056988603.1"/>
</dbReference>
<reference evidence="3" key="2">
    <citation type="submission" date="2025-08" db="UniProtKB">
        <authorList>
            <consortium name="RefSeq"/>
        </authorList>
    </citation>
    <scope>IDENTIFICATION</scope>
    <source>
        <tissue evidence="3">Leaf</tissue>
    </source>
</reference>
<organism evidence="2 3">
    <name type="scientific">Raphanus sativus</name>
    <name type="common">Radish</name>
    <name type="synonym">Raphanus raphanistrum var. sativus</name>
    <dbReference type="NCBI Taxonomy" id="3726"/>
    <lineage>
        <taxon>Eukaryota</taxon>
        <taxon>Viridiplantae</taxon>
        <taxon>Streptophyta</taxon>
        <taxon>Embryophyta</taxon>
        <taxon>Tracheophyta</taxon>
        <taxon>Spermatophyta</taxon>
        <taxon>Magnoliopsida</taxon>
        <taxon>eudicotyledons</taxon>
        <taxon>Gunneridae</taxon>
        <taxon>Pentapetalae</taxon>
        <taxon>rosids</taxon>
        <taxon>malvids</taxon>
        <taxon>Brassicales</taxon>
        <taxon>Brassicaceae</taxon>
        <taxon>Brassiceae</taxon>
        <taxon>Raphanus</taxon>
    </lineage>
</organism>
<protein>
    <submittedName>
        <fullName evidence="3">Uncharacterized protein LOC130496497</fullName>
    </submittedName>
</protein>
<dbReference type="InterPro" id="IPR036236">
    <property type="entry name" value="Znf_C2H2_sf"/>
</dbReference>
<keyword evidence="2" id="KW-1185">Reference proteome</keyword>
<feature type="compositionally biased region" description="Basic and acidic residues" evidence="1">
    <location>
        <begin position="68"/>
        <end position="80"/>
    </location>
</feature>
<feature type="region of interest" description="Disordered" evidence="1">
    <location>
        <begin position="68"/>
        <end position="100"/>
    </location>
</feature>
<evidence type="ECO:0000313" key="2">
    <source>
        <dbReference type="Proteomes" id="UP000504610"/>
    </source>
</evidence>
<dbReference type="KEGG" id="rsz:130496497"/>